<reference evidence="1 2" key="1">
    <citation type="submission" date="2020-03" db="EMBL/GenBank/DDBJ databases">
        <title>WGS of actinomycetes isolated from Thailand.</title>
        <authorList>
            <person name="Thawai C."/>
        </authorList>
    </citation>
    <scope>NUCLEOTIDE SEQUENCE [LARGE SCALE GENOMIC DNA]</scope>
    <source>
        <strain evidence="1 2">PRB2-1</strain>
    </source>
</reference>
<dbReference type="RefSeq" id="WP_167984901.1">
    <property type="nucleotide sequence ID" value="NZ_JAATEJ010000019.1"/>
</dbReference>
<name>A0ABX0ZSU8_9ACTN</name>
<evidence type="ECO:0000313" key="2">
    <source>
        <dbReference type="Proteomes" id="UP000734511"/>
    </source>
</evidence>
<dbReference type="EMBL" id="JAATEJ010000019">
    <property type="protein sequence ID" value="NJP46037.1"/>
    <property type="molecule type" value="Genomic_DNA"/>
</dbReference>
<sequence>MGEDEAVNVPHAAILLPSGNPTCILPAPFYDAPAAFFQRLLPRLGVEQVGVVTPRLHLTPPADPGHPAGTPARTTFPALRMMGGELSVNGLASAFFAIYRWYERRPRFSFACDIAGDVLMVSGAASHGPGEDRTDVSLRFGAFPFETTRTAAGDGSRVRVVALPGITHVLVDDPTGEPAPARVRELVDRFAAGSPTAALGVIFVRRTPPDVRIVPYVYVRALDVLTRETSCGSAAVALALDAWRRSGRRVTSMGVVQPSGARVHVRVTRGQDAGPAVEFTTGVRWLQDVPFAPAVEPDVSGAQFPLAVPGARQTG</sequence>
<evidence type="ECO:0000313" key="1">
    <source>
        <dbReference type="EMBL" id="NJP46037.1"/>
    </source>
</evidence>
<dbReference type="Proteomes" id="UP000734511">
    <property type="component" value="Unassembled WGS sequence"/>
</dbReference>
<comment type="caution">
    <text evidence="1">The sequence shown here is derived from an EMBL/GenBank/DDBJ whole genome shotgun (WGS) entry which is preliminary data.</text>
</comment>
<organism evidence="1 2">
    <name type="scientific">Actinacidiphila epipremni</name>
    <dbReference type="NCBI Taxonomy" id="2053013"/>
    <lineage>
        <taxon>Bacteria</taxon>
        <taxon>Bacillati</taxon>
        <taxon>Actinomycetota</taxon>
        <taxon>Actinomycetes</taxon>
        <taxon>Kitasatosporales</taxon>
        <taxon>Streptomycetaceae</taxon>
        <taxon>Actinacidiphila</taxon>
    </lineage>
</organism>
<keyword evidence="2" id="KW-1185">Reference proteome</keyword>
<accession>A0ABX0ZSU8</accession>
<protein>
    <recommendedName>
        <fullName evidence="3">Diaminopimelate epimerase</fullName>
    </recommendedName>
</protein>
<gene>
    <name evidence="1" type="ORF">HCN08_21900</name>
</gene>
<dbReference type="Pfam" id="PF26317">
    <property type="entry name" value="CntK_N"/>
    <property type="match status" value="1"/>
</dbReference>
<evidence type="ECO:0008006" key="3">
    <source>
        <dbReference type="Google" id="ProtNLM"/>
    </source>
</evidence>
<proteinExistence type="predicted"/>
<dbReference type="InterPro" id="IPR058944">
    <property type="entry name" value="CntK-like"/>
</dbReference>